<dbReference type="GO" id="GO:0016020">
    <property type="term" value="C:membrane"/>
    <property type="evidence" value="ECO:0007669"/>
    <property type="project" value="UniProtKB-SubCell"/>
</dbReference>
<organism evidence="4 5">
    <name type="scientific">Escherichia coli</name>
    <dbReference type="NCBI Taxonomy" id="562"/>
    <lineage>
        <taxon>Bacteria</taxon>
        <taxon>Pseudomonadati</taxon>
        <taxon>Pseudomonadota</taxon>
        <taxon>Gammaproteobacteria</taxon>
        <taxon>Enterobacterales</taxon>
        <taxon>Enterobacteriaceae</taxon>
        <taxon>Escherichia</taxon>
    </lineage>
</organism>
<dbReference type="InterPro" id="IPR011066">
    <property type="entry name" value="MscS_channel_C_sf"/>
</dbReference>
<dbReference type="InterPro" id="IPR045042">
    <property type="entry name" value="YnaI-like"/>
</dbReference>
<dbReference type="PANTHER" id="PTHR43634:SF2">
    <property type="entry name" value="LOW CONDUCTANCE MECHANOSENSITIVE CHANNEL YNAI"/>
    <property type="match status" value="1"/>
</dbReference>
<evidence type="ECO:0000256" key="1">
    <source>
        <dbReference type="ARBA" id="ARBA00004141"/>
    </source>
</evidence>
<evidence type="ECO:0000313" key="5">
    <source>
        <dbReference type="Proteomes" id="UP000254716"/>
    </source>
</evidence>
<accession>A0A376W727</accession>
<dbReference type="Proteomes" id="UP000254716">
    <property type="component" value="Unassembled WGS sequence"/>
</dbReference>
<dbReference type="SUPFAM" id="SSF82689">
    <property type="entry name" value="Mechanosensitive channel protein MscS (YggB), C-terminal domain"/>
    <property type="match status" value="1"/>
</dbReference>
<comment type="subcellular location">
    <subcellularLocation>
        <location evidence="1">Membrane</location>
        <topology evidence="1">Multi-pass membrane protein</topology>
    </subcellularLocation>
</comment>
<comment type="similarity">
    <text evidence="2">Belongs to the MscS (TC 1.A.23) family.</text>
</comment>
<protein>
    <submittedName>
        <fullName evidence="4">Inner membrane protein</fullName>
    </submittedName>
</protein>
<evidence type="ECO:0000256" key="2">
    <source>
        <dbReference type="ARBA" id="ARBA00008017"/>
    </source>
</evidence>
<feature type="domain" description="Mechanosensitive ion channel MscS C-terminal" evidence="3">
    <location>
        <begin position="2"/>
        <end position="36"/>
    </location>
</feature>
<dbReference type="EMBL" id="UGCV01000008">
    <property type="protein sequence ID" value="STJ18460.1"/>
    <property type="molecule type" value="Genomic_DNA"/>
</dbReference>
<reference evidence="4 5" key="1">
    <citation type="submission" date="2018-06" db="EMBL/GenBank/DDBJ databases">
        <authorList>
            <consortium name="Pathogen Informatics"/>
            <person name="Doyle S."/>
        </authorList>
    </citation>
    <scope>NUCLEOTIDE SEQUENCE [LARGE SCALE GENOMIC DNA]</scope>
    <source>
        <strain evidence="4 5">NCTC9081</strain>
    </source>
</reference>
<name>A0A376W727_ECOLX</name>
<sequence length="55" mass="6325">MVYCFTKTTVWAEWLAAQQDVYLKIIDIVQSHGADFAFPSQTLYMDNITPPDQGR</sequence>
<evidence type="ECO:0000259" key="3">
    <source>
        <dbReference type="Pfam" id="PF21082"/>
    </source>
</evidence>
<dbReference type="AlphaFoldDB" id="A0A376W727"/>
<evidence type="ECO:0000313" key="4">
    <source>
        <dbReference type="EMBL" id="STJ18460.1"/>
    </source>
</evidence>
<gene>
    <name evidence="4" type="primary">ynaI_1</name>
    <name evidence="4" type="ORF">NCTC9081_03949</name>
</gene>
<dbReference type="PANTHER" id="PTHR43634">
    <property type="entry name" value="OW CONDUCTANCE MECHANOSENSITIVE CHANNEL"/>
    <property type="match status" value="1"/>
</dbReference>
<dbReference type="InterPro" id="IPR049278">
    <property type="entry name" value="MS_channel_C"/>
</dbReference>
<proteinExistence type="inferred from homology"/>
<dbReference type="Pfam" id="PF21082">
    <property type="entry name" value="MS_channel_3rd"/>
    <property type="match status" value="1"/>
</dbReference>